<gene>
    <name evidence="1" type="primary">Necator_chrI.g936</name>
    <name evidence="1" type="ORF">RB195_004812</name>
</gene>
<accession>A0ABR1BJU3</accession>
<reference evidence="1 2" key="1">
    <citation type="submission" date="2023-08" db="EMBL/GenBank/DDBJ databases">
        <title>A Necator americanus chromosomal reference genome.</title>
        <authorList>
            <person name="Ilik V."/>
            <person name="Petrzelkova K.J."/>
            <person name="Pardy F."/>
            <person name="Fuh T."/>
            <person name="Niatou-Singa F.S."/>
            <person name="Gouil Q."/>
            <person name="Baker L."/>
            <person name="Ritchie M.E."/>
            <person name="Jex A.R."/>
            <person name="Gazzola D."/>
            <person name="Li H."/>
            <person name="Toshio Fujiwara R."/>
            <person name="Zhan B."/>
            <person name="Aroian R.V."/>
            <person name="Pafco B."/>
            <person name="Schwarz E.M."/>
        </authorList>
    </citation>
    <scope>NUCLEOTIDE SEQUENCE [LARGE SCALE GENOMIC DNA]</scope>
    <source>
        <strain evidence="1 2">Aroian</strain>
        <tissue evidence="1">Whole animal</tissue>
    </source>
</reference>
<organism evidence="1 2">
    <name type="scientific">Necator americanus</name>
    <name type="common">Human hookworm</name>
    <dbReference type="NCBI Taxonomy" id="51031"/>
    <lineage>
        <taxon>Eukaryota</taxon>
        <taxon>Metazoa</taxon>
        <taxon>Ecdysozoa</taxon>
        <taxon>Nematoda</taxon>
        <taxon>Chromadorea</taxon>
        <taxon>Rhabditida</taxon>
        <taxon>Rhabditina</taxon>
        <taxon>Rhabditomorpha</taxon>
        <taxon>Strongyloidea</taxon>
        <taxon>Ancylostomatidae</taxon>
        <taxon>Bunostominae</taxon>
        <taxon>Necator</taxon>
    </lineage>
</organism>
<evidence type="ECO:0000313" key="1">
    <source>
        <dbReference type="EMBL" id="KAK6726718.1"/>
    </source>
</evidence>
<evidence type="ECO:0008006" key="3">
    <source>
        <dbReference type="Google" id="ProtNLM"/>
    </source>
</evidence>
<keyword evidence="2" id="KW-1185">Reference proteome</keyword>
<dbReference type="Proteomes" id="UP001303046">
    <property type="component" value="Unassembled WGS sequence"/>
</dbReference>
<protein>
    <recommendedName>
        <fullName evidence="3">Ras-associating domain-containing protein</fullName>
    </recommendedName>
</protein>
<dbReference type="EMBL" id="JAVFWL010000001">
    <property type="protein sequence ID" value="KAK6726718.1"/>
    <property type="molecule type" value="Genomic_DNA"/>
</dbReference>
<sequence>MECFALLNEEGLTSLPEMEKIQERLCSNLIHSKTGFFLWSTSGDQEMGRFQDSGRRRKLFLSIRDGTERILKLLSERPAEGPM</sequence>
<evidence type="ECO:0000313" key="2">
    <source>
        <dbReference type="Proteomes" id="UP001303046"/>
    </source>
</evidence>
<comment type="caution">
    <text evidence="1">The sequence shown here is derived from an EMBL/GenBank/DDBJ whole genome shotgun (WGS) entry which is preliminary data.</text>
</comment>
<name>A0ABR1BJU3_NECAM</name>
<proteinExistence type="predicted"/>